<comment type="caution">
    <text evidence="2">The sequence shown here is derived from an EMBL/GenBank/DDBJ whole genome shotgun (WGS) entry which is preliminary data.</text>
</comment>
<evidence type="ECO:0000313" key="3">
    <source>
        <dbReference type="Proteomes" id="UP000572528"/>
    </source>
</evidence>
<feature type="region of interest" description="Disordered" evidence="1">
    <location>
        <begin position="41"/>
        <end position="66"/>
    </location>
</feature>
<reference evidence="2 3" key="1">
    <citation type="submission" date="2020-07" db="EMBL/GenBank/DDBJ databases">
        <title>MOT database genomes.</title>
        <authorList>
            <person name="Joseph S."/>
            <person name="Aduse-Opoku J."/>
            <person name="Hashim A."/>
            <person name="Wade W."/>
            <person name="Curtis M."/>
        </authorList>
    </citation>
    <scope>NUCLEOTIDE SEQUENCE [LARGE SCALE GENOMIC DNA]</scope>
    <source>
        <strain evidence="2 3">WMus004</strain>
    </source>
</reference>
<name>A0A853EFW7_9ACTO</name>
<dbReference type="Proteomes" id="UP000572528">
    <property type="component" value="Unassembled WGS sequence"/>
</dbReference>
<dbReference type="RefSeq" id="WP_179899649.1">
    <property type="nucleotide sequence ID" value="NZ_JACBXV010000012.1"/>
</dbReference>
<feature type="compositionally biased region" description="Low complexity" evidence="1">
    <location>
        <begin position="51"/>
        <end position="61"/>
    </location>
</feature>
<dbReference type="AlphaFoldDB" id="A0A853EFW7"/>
<sequence>MTRRLATAVLVHRPAGSVMLPAGSVPEPEDAELITNPACWTHEPGAHEADPGTGTDEGTGPMPTPDETWKVADLRAWAEHHGIDIGPAKTKDDILMVITDTLAGQGDDDHVGDQH</sequence>
<evidence type="ECO:0000313" key="2">
    <source>
        <dbReference type="EMBL" id="NYS68307.1"/>
    </source>
</evidence>
<evidence type="ECO:0000256" key="1">
    <source>
        <dbReference type="SAM" id="MobiDB-lite"/>
    </source>
</evidence>
<dbReference type="EMBL" id="JACBXV010000012">
    <property type="protein sequence ID" value="NYS68307.1"/>
    <property type="molecule type" value="Genomic_DNA"/>
</dbReference>
<organism evidence="2 3">
    <name type="scientific">Actinomyces bowdenii</name>
    <dbReference type="NCBI Taxonomy" id="131109"/>
    <lineage>
        <taxon>Bacteria</taxon>
        <taxon>Bacillati</taxon>
        <taxon>Actinomycetota</taxon>
        <taxon>Actinomycetes</taxon>
        <taxon>Actinomycetales</taxon>
        <taxon>Actinomycetaceae</taxon>
        <taxon>Actinomyces</taxon>
    </lineage>
</organism>
<gene>
    <name evidence="2" type="ORF">HZZ05_01985</name>
</gene>
<proteinExistence type="predicted"/>
<protein>
    <submittedName>
        <fullName evidence="2">Uncharacterized protein</fullName>
    </submittedName>
</protein>
<accession>A0A853EFW7</accession>